<comment type="caution">
    <text evidence="1">The sequence shown here is derived from an EMBL/GenBank/DDBJ whole genome shotgun (WGS) entry which is preliminary data.</text>
</comment>
<organism evidence="1 2">
    <name type="scientific">Monilinia fructicola</name>
    <name type="common">Brown rot fungus</name>
    <name type="synonym">Ciboria fructicola</name>
    <dbReference type="NCBI Taxonomy" id="38448"/>
    <lineage>
        <taxon>Eukaryota</taxon>
        <taxon>Fungi</taxon>
        <taxon>Dikarya</taxon>
        <taxon>Ascomycota</taxon>
        <taxon>Pezizomycotina</taxon>
        <taxon>Leotiomycetes</taxon>
        <taxon>Helotiales</taxon>
        <taxon>Sclerotiniaceae</taxon>
        <taxon>Monilinia</taxon>
    </lineage>
</organism>
<evidence type="ECO:0000313" key="2">
    <source>
        <dbReference type="Proteomes" id="UP000322873"/>
    </source>
</evidence>
<accession>A0A5M9K9C8</accession>
<proteinExistence type="predicted"/>
<evidence type="ECO:0000313" key="1">
    <source>
        <dbReference type="EMBL" id="KAA8576702.1"/>
    </source>
</evidence>
<dbReference type="EMBL" id="VICG01000001">
    <property type="protein sequence ID" value="KAA8576702.1"/>
    <property type="molecule type" value="Genomic_DNA"/>
</dbReference>
<dbReference type="AlphaFoldDB" id="A0A5M9K9C8"/>
<keyword evidence="2" id="KW-1185">Reference proteome</keyword>
<name>A0A5M9K9C8_MONFR</name>
<dbReference type="Proteomes" id="UP000322873">
    <property type="component" value="Unassembled WGS sequence"/>
</dbReference>
<gene>
    <name evidence="1" type="ORF">EYC84_006777</name>
</gene>
<protein>
    <submittedName>
        <fullName evidence="1">Uncharacterized protein</fullName>
    </submittedName>
</protein>
<sequence>MTAWHGMALGGVFKGLKLVGILIQLTLFRGGHFKWKMGKGEGKGKGEGNGNEEGKGARFQRYSLIIKEAGLSYNDWEIVIHHHHHHRHDGYDHHHHHHQDGH</sequence>
<reference evidence="1 2" key="1">
    <citation type="submission" date="2019-06" db="EMBL/GenBank/DDBJ databases">
        <title>Genome Sequence of the Brown Rot Fungal Pathogen Monilinia fructicola.</title>
        <authorList>
            <person name="De Miccolis Angelini R.M."/>
            <person name="Landi L."/>
            <person name="Abate D."/>
            <person name="Pollastro S."/>
            <person name="Romanazzi G."/>
            <person name="Faretra F."/>
        </authorList>
    </citation>
    <scope>NUCLEOTIDE SEQUENCE [LARGE SCALE GENOMIC DNA]</scope>
    <source>
        <strain evidence="1 2">Mfrc123</strain>
    </source>
</reference>